<dbReference type="SUPFAM" id="SSF55073">
    <property type="entry name" value="Nucleotide cyclase"/>
    <property type="match status" value="1"/>
</dbReference>
<gene>
    <name evidence="3" type="ORF">EV215_1967</name>
</gene>
<dbReference type="SMART" id="SM00052">
    <property type="entry name" value="EAL"/>
    <property type="match status" value="1"/>
</dbReference>
<evidence type="ECO:0000259" key="1">
    <source>
        <dbReference type="PROSITE" id="PS50883"/>
    </source>
</evidence>
<dbReference type="AlphaFoldDB" id="A0AA46I4Y0"/>
<dbReference type="InterPro" id="IPR029787">
    <property type="entry name" value="Nucleotide_cyclase"/>
</dbReference>
<organism evidence="3 4">
    <name type="scientific">Hypnocyclicus thermotrophus</name>
    <dbReference type="NCBI Taxonomy" id="1627895"/>
    <lineage>
        <taxon>Bacteria</taxon>
        <taxon>Fusobacteriati</taxon>
        <taxon>Fusobacteriota</taxon>
        <taxon>Fusobacteriia</taxon>
        <taxon>Fusobacteriales</taxon>
        <taxon>Fusobacteriaceae</taxon>
        <taxon>Hypnocyclicus</taxon>
    </lineage>
</organism>
<dbReference type="CDD" id="cd01948">
    <property type="entry name" value="EAL"/>
    <property type="match status" value="1"/>
</dbReference>
<proteinExistence type="predicted"/>
<keyword evidence="4" id="KW-1185">Reference proteome</keyword>
<comment type="caution">
    <text evidence="3">The sequence shown here is derived from an EMBL/GenBank/DDBJ whole genome shotgun (WGS) entry which is preliminary data.</text>
</comment>
<evidence type="ECO:0000313" key="4">
    <source>
        <dbReference type="Proteomes" id="UP000294678"/>
    </source>
</evidence>
<reference evidence="3 4" key="1">
    <citation type="submission" date="2019-03" db="EMBL/GenBank/DDBJ databases">
        <title>Genomic Encyclopedia of Type Strains, Phase IV (KMG-IV): sequencing the most valuable type-strain genomes for metagenomic binning, comparative biology and taxonomic classification.</title>
        <authorList>
            <person name="Goeker M."/>
        </authorList>
    </citation>
    <scope>NUCLEOTIDE SEQUENCE [LARGE SCALE GENOMIC DNA]</scope>
    <source>
        <strain evidence="3 4">DSM 100055</strain>
    </source>
</reference>
<evidence type="ECO:0000259" key="2">
    <source>
        <dbReference type="PROSITE" id="PS50887"/>
    </source>
</evidence>
<feature type="domain" description="EAL" evidence="1">
    <location>
        <begin position="375"/>
        <end position="627"/>
    </location>
</feature>
<name>A0AA46I4Y0_9FUSO</name>
<dbReference type="Proteomes" id="UP000294678">
    <property type="component" value="Unassembled WGS sequence"/>
</dbReference>
<evidence type="ECO:0000313" key="3">
    <source>
        <dbReference type="EMBL" id="TDT67413.1"/>
    </source>
</evidence>
<dbReference type="CDD" id="cd01949">
    <property type="entry name" value="GGDEF"/>
    <property type="match status" value="1"/>
</dbReference>
<dbReference type="EMBL" id="SOBG01000010">
    <property type="protein sequence ID" value="TDT67413.1"/>
    <property type="molecule type" value="Genomic_DNA"/>
</dbReference>
<dbReference type="Gene3D" id="3.30.70.270">
    <property type="match status" value="1"/>
</dbReference>
<dbReference type="Pfam" id="PF00563">
    <property type="entry name" value="EAL"/>
    <property type="match status" value="1"/>
</dbReference>
<dbReference type="PANTHER" id="PTHR33121">
    <property type="entry name" value="CYCLIC DI-GMP PHOSPHODIESTERASE PDEF"/>
    <property type="match status" value="1"/>
</dbReference>
<dbReference type="RefSeq" id="WP_134113826.1">
    <property type="nucleotide sequence ID" value="NZ_SOBG01000010.1"/>
</dbReference>
<dbReference type="SMART" id="SM00267">
    <property type="entry name" value="GGDEF"/>
    <property type="match status" value="1"/>
</dbReference>
<dbReference type="PANTHER" id="PTHR33121:SF71">
    <property type="entry name" value="OXYGEN SENSOR PROTEIN DOSP"/>
    <property type="match status" value="1"/>
</dbReference>
<dbReference type="SUPFAM" id="SSF141868">
    <property type="entry name" value="EAL domain-like"/>
    <property type="match status" value="1"/>
</dbReference>
<sequence length="627" mass="73880">MDKEYLEILTVDDYVELKKELNKKFEENLHLLDISGYLEILEIMLKYNKNLKLSLHHFKHFINEKSSKNLDENIKKTLKVNMNASVKDDFKTIEQHDFNEKNALIFYDIIEKKITITSNFLKVLDIPEKKYTFYSLIKELYKKIDGIKPFFMKLKNEIYNDTEKIEIFYFKNGKKLEIVYKIYEFNDYRGLLFNIKILNDYYPILNYDELTGVLKRDIILKLIEDYSKDYRNKNMAVVLINLNSFRNVNNLFGFKMGDYVLKKISERIKFTIRKGDILGRISGDEFVLLLNNYNSIVNLRMIAERLLEKISEPIILLNKSYKVTASLGIAILEENKKNINHIMEYANLALEKAKIKHGNSYQFYEDIYHKEILRELKIDRELKEAIEEDQFIIYYQPLFNSQSQKITGFEALVRWKHPEKGIVSPMEFIPIAEKNGDIIPLGNLILKKAINEMKDILEAYNLKLSINFSAKQFDSPKFTHNINDIIGETRIKSKYIELEITETAVMENLDMNIQKMKELKNLGYSLAIDDFGTGYSSLSYLRKFPVNKLKIDRSFIQNLLNDEELQKIIKYIVKIAEALKLEVVMEGIEKEEEINVLKELGCTTLQGYYLCRPQPLDILKEKIKGFL</sequence>
<dbReference type="InterPro" id="IPR001633">
    <property type="entry name" value="EAL_dom"/>
</dbReference>
<dbReference type="InterPro" id="IPR043128">
    <property type="entry name" value="Rev_trsase/Diguanyl_cyclase"/>
</dbReference>
<dbReference type="PROSITE" id="PS50883">
    <property type="entry name" value="EAL"/>
    <property type="match status" value="1"/>
</dbReference>
<dbReference type="InterPro" id="IPR050706">
    <property type="entry name" value="Cyclic-di-GMP_PDE-like"/>
</dbReference>
<dbReference type="Pfam" id="PF00990">
    <property type="entry name" value="GGDEF"/>
    <property type="match status" value="1"/>
</dbReference>
<dbReference type="GO" id="GO:0071111">
    <property type="term" value="F:cyclic-guanylate-specific phosphodiesterase activity"/>
    <property type="evidence" value="ECO:0007669"/>
    <property type="project" value="InterPro"/>
</dbReference>
<dbReference type="PROSITE" id="PS50887">
    <property type="entry name" value="GGDEF"/>
    <property type="match status" value="1"/>
</dbReference>
<dbReference type="InterPro" id="IPR000160">
    <property type="entry name" value="GGDEF_dom"/>
</dbReference>
<dbReference type="InterPro" id="IPR035919">
    <property type="entry name" value="EAL_sf"/>
</dbReference>
<dbReference type="NCBIfam" id="TIGR00254">
    <property type="entry name" value="GGDEF"/>
    <property type="match status" value="1"/>
</dbReference>
<protein>
    <submittedName>
        <fullName evidence="3">Diguanylate cyclase (GGDEF)-like protein</fullName>
    </submittedName>
</protein>
<feature type="domain" description="GGDEF" evidence="2">
    <location>
        <begin position="233"/>
        <end position="366"/>
    </location>
</feature>
<dbReference type="Gene3D" id="3.20.20.450">
    <property type="entry name" value="EAL domain"/>
    <property type="match status" value="1"/>
</dbReference>
<accession>A0AA46I4Y0</accession>